<reference evidence="1 2" key="1">
    <citation type="submission" date="2013-09" db="EMBL/GenBank/DDBJ databases">
        <title>Corchorus capsularis genome sequencing.</title>
        <authorList>
            <person name="Alam M."/>
            <person name="Haque M.S."/>
            <person name="Islam M.S."/>
            <person name="Emdad E.M."/>
            <person name="Islam M.M."/>
            <person name="Ahmed B."/>
            <person name="Halim A."/>
            <person name="Hossen Q.M.M."/>
            <person name="Hossain M.Z."/>
            <person name="Ahmed R."/>
            <person name="Khan M.M."/>
            <person name="Islam R."/>
            <person name="Rashid M.M."/>
            <person name="Khan S.A."/>
            <person name="Rahman M.S."/>
            <person name="Alam M."/>
        </authorList>
    </citation>
    <scope>NUCLEOTIDE SEQUENCE [LARGE SCALE GENOMIC DNA]</scope>
    <source>
        <strain evidence="2">cv. CVL-1</strain>
        <tissue evidence="1">Whole seedling</tissue>
    </source>
</reference>
<dbReference type="EMBL" id="AWWV01016462">
    <property type="protein sequence ID" value="OMO49528.1"/>
    <property type="molecule type" value="Genomic_DNA"/>
</dbReference>
<gene>
    <name evidence="1" type="ORF">CCACVL1_30955</name>
</gene>
<evidence type="ECO:0000313" key="2">
    <source>
        <dbReference type="Proteomes" id="UP000188268"/>
    </source>
</evidence>
<comment type="caution">
    <text evidence="1">The sequence shown here is derived from an EMBL/GenBank/DDBJ whole genome shotgun (WGS) entry which is preliminary data.</text>
</comment>
<dbReference type="AlphaFoldDB" id="A0A1R3FUK9"/>
<dbReference type="Proteomes" id="UP000188268">
    <property type="component" value="Unassembled WGS sequence"/>
</dbReference>
<evidence type="ECO:0000313" key="1">
    <source>
        <dbReference type="EMBL" id="OMO49528.1"/>
    </source>
</evidence>
<protein>
    <submittedName>
        <fullName evidence="1">Uncharacterized protein</fullName>
    </submittedName>
</protein>
<keyword evidence="2" id="KW-1185">Reference proteome</keyword>
<dbReference type="Gramene" id="OMO49528">
    <property type="protein sequence ID" value="OMO49528"/>
    <property type="gene ID" value="CCACVL1_30955"/>
</dbReference>
<sequence>MAVAVHANRWQMQIIPKWEMAGFTNCPWPVATQ</sequence>
<name>A0A1R3FUK9_COCAP</name>
<accession>A0A1R3FUK9</accession>
<organism evidence="1 2">
    <name type="scientific">Corchorus capsularis</name>
    <name type="common">Jute</name>
    <dbReference type="NCBI Taxonomy" id="210143"/>
    <lineage>
        <taxon>Eukaryota</taxon>
        <taxon>Viridiplantae</taxon>
        <taxon>Streptophyta</taxon>
        <taxon>Embryophyta</taxon>
        <taxon>Tracheophyta</taxon>
        <taxon>Spermatophyta</taxon>
        <taxon>Magnoliopsida</taxon>
        <taxon>eudicotyledons</taxon>
        <taxon>Gunneridae</taxon>
        <taxon>Pentapetalae</taxon>
        <taxon>rosids</taxon>
        <taxon>malvids</taxon>
        <taxon>Malvales</taxon>
        <taxon>Malvaceae</taxon>
        <taxon>Grewioideae</taxon>
        <taxon>Apeibeae</taxon>
        <taxon>Corchorus</taxon>
    </lineage>
</organism>
<proteinExistence type="predicted"/>